<protein>
    <submittedName>
        <fullName evidence="1">Glycoside hydrolase</fullName>
    </submittedName>
</protein>
<dbReference type="GO" id="GO:0016787">
    <property type="term" value="F:hydrolase activity"/>
    <property type="evidence" value="ECO:0007669"/>
    <property type="project" value="UniProtKB-KW"/>
</dbReference>
<dbReference type="CDD" id="cd19608">
    <property type="entry name" value="GH113_mannanase-like"/>
    <property type="match status" value="1"/>
</dbReference>
<evidence type="ECO:0000313" key="1">
    <source>
        <dbReference type="EMBL" id="MFC4027074.1"/>
    </source>
</evidence>
<organism evidence="1 2">
    <name type="scientific">Zunongwangia endophytica</name>
    <dbReference type="NCBI Taxonomy" id="1808945"/>
    <lineage>
        <taxon>Bacteria</taxon>
        <taxon>Pseudomonadati</taxon>
        <taxon>Bacteroidota</taxon>
        <taxon>Flavobacteriia</taxon>
        <taxon>Flavobacteriales</taxon>
        <taxon>Flavobacteriaceae</taxon>
        <taxon>Zunongwangia</taxon>
    </lineage>
</organism>
<gene>
    <name evidence="1" type="ORF">ACFOS1_06630</name>
</gene>
<comment type="caution">
    <text evidence="1">The sequence shown here is derived from an EMBL/GenBank/DDBJ whole genome shotgun (WGS) entry which is preliminary data.</text>
</comment>
<name>A0ABV8H9U9_9FLAO</name>
<dbReference type="InterPro" id="IPR017853">
    <property type="entry name" value="GH"/>
</dbReference>
<dbReference type="Gene3D" id="3.20.20.80">
    <property type="entry name" value="Glycosidases"/>
    <property type="match status" value="1"/>
</dbReference>
<evidence type="ECO:0000313" key="2">
    <source>
        <dbReference type="Proteomes" id="UP001595793"/>
    </source>
</evidence>
<proteinExistence type="predicted"/>
<dbReference type="EMBL" id="JBHSAS010000006">
    <property type="protein sequence ID" value="MFC4027074.1"/>
    <property type="molecule type" value="Genomic_DNA"/>
</dbReference>
<keyword evidence="1" id="KW-0378">Hydrolase</keyword>
<dbReference type="Proteomes" id="UP001595793">
    <property type="component" value="Unassembled WGS sequence"/>
</dbReference>
<reference evidence="2" key="1">
    <citation type="journal article" date="2019" name="Int. J. Syst. Evol. Microbiol.">
        <title>The Global Catalogue of Microorganisms (GCM) 10K type strain sequencing project: providing services to taxonomists for standard genome sequencing and annotation.</title>
        <authorList>
            <consortium name="The Broad Institute Genomics Platform"/>
            <consortium name="The Broad Institute Genome Sequencing Center for Infectious Disease"/>
            <person name="Wu L."/>
            <person name="Ma J."/>
        </authorList>
    </citation>
    <scope>NUCLEOTIDE SEQUENCE [LARGE SCALE GENOMIC DNA]</scope>
    <source>
        <strain evidence="2">CECT 9128</strain>
    </source>
</reference>
<dbReference type="SUPFAM" id="SSF51445">
    <property type="entry name" value="(Trans)glycosidases"/>
    <property type="match status" value="1"/>
</dbReference>
<dbReference type="InterPro" id="IPR055151">
    <property type="entry name" value="GH113"/>
</dbReference>
<dbReference type="Pfam" id="PF22612">
    <property type="entry name" value="GH113"/>
    <property type="match status" value="1"/>
</dbReference>
<accession>A0ABV8H9U9</accession>
<keyword evidence="2" id="KW-1185">Reference proteome</keyword>
<sequence>MKINFLYCFFFCCMVCLSCQPDYPEQKYNGLSLVASRDSLKNEHILPLKNVNANTVALMPFAFLQDLKSPRLHFNHERQWWGERVGGVQQSIKLLQENELKIMLKPQIWIWHGEFTGDLNMSSEANWEKFENNYLEYILLYAELAEKEQIKLFCIGTELYNFTEKRPEFWQRMIAEVRKVYSGKITYAENWDKVDQFELWDKLDFIGVDAYFPVSEEENPTEDELIEGWKSHKKMLQKLSSEYKKQVIFTEYGYRNVNFATKEPWKASTVRRNDEVPKNLNEELQANALQVIYDEFWTENWFAGGFLWKWHHDHPRAGGQQNDRFTPQNKKAEEIVKLNYKKFSLKN</sequence>
<dbReference type="RefSeq" id="WP_290235029.1">
    <property type="nucleotide sequence ID" value="NZ_JAUFPZ010000002.1"/>
</dbReference>